<dbReference type="EMBL" id="AVOT02013533">
    <property type="protein sequence ID" value="MBW0496285.1"/>
    <property type="molecule type" value="Genomic_DNA"/>
</dbReference>
<protein>
    <submittedName>
        <fullName evidence="2">Uncharacterized protein</fullName>
    </submittedName>
</protein>
<feature type="compositionally biased region" description="Low complexity" evidence="1">
    <location>
        <begin position="48"/>
        <end position="71"/>
    </location>
</feature>
<accession>A0A9Q3HBR2</accession>
<evidence type="ECO:0000313" key="3">
    <source>
        <dbReference type="Proteomes" id="UP000765509"/>
    </source>
</evidence>
<dbReference type="AlphaFoldDB" id="A0A9Q3HBR2"/>
<keyword evidence="3" id="KW-1185">Reference proteome</keyword>
<proteinExistence type="predicted"/>
<comment type="caution">
    <text evidence="2">The sequence shown here is derived from an EMBL/GenBank/DDBJ whole genome shotgun (WGS) entry which is preliminary data.</text>
</comment>
<sequence>MSSNYGSYEPRTQSSPPSYLLQTQRVPSPPNPSPVTSSIDTTVCPDCSSFDSGSLDSFSEETPSAASSTRLPPAPAPSPELSPPLSESSSGDFAPMNYTIYPSTTINQDFRSEIPIFYHFEQEWTHERWYRYLGRPQPPAVSTEMPIIQTQPVRGGNTATEDRRPIVVECPQPPPAPGEACFNER</sequence>
<feature type="compositionally biased region" description="Pro residues" evidence="1">
    <location>
        <begin position="72"/>
        <end position="82"/>
    </location>
</feature>
<feature type="region of interest" description="Disordered" evidence="1">
    <location>
        <begin position="1"/>
        <end position="96"/>
    </location>
</feature>
<dbReference type="Proteomes" id="UP000765509">
    <property type="component" value="Unassembled WGS sequence"/>
</dbReference>
<name>A0A9Q3HBR2_9BASI</name>
<feature type="compositionally biased region" description="Polar residues" evidence="1">
    <location>
        <begin position="1"/>
        <end position="25"/>
    </location>
</feature>
<evidence type="ECO:0000256" key="1">
    <source>
        <dbReference type="SAM" id="MobiDB-lite"/>
    </source>
</evidence>
<gene>
    <name evidence="2" type="ORF">O181_036000</name>
</gene>
<reference evidence="2" key="1">
    <citation type="submission" date="2021-03" db="EMBL/GenBank/DDBJ databases">
        <title>Draft genome sequence of rust myrtle Austropuccinia psidii MF-1, a brazilian biotype.</title>
        <authorList>
            <person name="Quecine M.C."/>
            <person name="Pachon D.M.R."/>
            <person name="Bonatelli M.L."/>
            <person name="Correr F.H."/>
            <person name="Franceschini L.M."/>
            <person name="Leite T.F."/>
            <person name="Margarido G.R.A."/>
            <person name="Almeida C.A."/>
            <person name="Ferrarezi J.A."/>
            <person name="Labate C.A."/>
        </authorList>
    </citation>
    <scope>NUCLEOTIDE SEQUENCE</scope>
    <source>
        <strain evidence="2">MF-1</strain>
    </source>
</reference>
<evidence type="ECO:0000313" key="2">
    <source>
        <dbReference type="EMBL" id="MBW0496285.1"/>
    </source>
</evidence>
<organism evidence="2 3">
    <name type="scientific">Austropuccinia psidii MF-1</name>
    <dbReference type="NCBI Taxonomy" id="1389203"/>
    <lineage>
        <taxon>Eukaryota</taxon>
        <taxon>Fungi</taxon>
        <taxon>Dikarya</taxon>
        <taxon>Basidiomycota</taxon>
        <taxon>Pucciniomycotina</taxon>
        <taxon>Pucciniomycetes</taxon>
        <taxon>Pucciniales</taxon>
        <taxon>Sphaerophragmiaceae</taxon>
        <taxon>Austropuccinia</taxon>
    </lineage>
</organism>